<keyword evidence="3" id="KW-1185">Reference proteome</keyword>
<sequence>MGGTKRPPVIRARANKMFFRKPIMYALEASKYDTAELNDGASENDVNVGAIETDVNGETNEEGVNSGTTEGGEVLEGDINGRGLVRLICIEANEVDVDGKSFMSDSEGHYTSEDGGSCNEREFEGYANFCRDDYMDYGVAQEAASSQGAAQEAASNQDTGVKFEGASIVGSSGDEFERACDAGSAGAKQARACTEDEHIEPDSVDPHLGDPQCW</sequence>
<proteinExistence type="predicted"/>
<feature type="compositionally biased region" description="Basic and acidic residues" evidence="1">
    <location>
        <begin position="193"/>
        <end position="208"/>
    </location>
</feature>
<name>A0ABD2ZLZ5_9GENT</name>
<accession>A0ABD2ZLZ5</accession>
<dbReference type="Proteomes" id="UP001630127">
    <property type="component" value="Unassembled WGS sequence"/>
</dbReference>
<evidence type="ECO:0000313" key="3">
    <source>
        <dbReference type="Proteomes" id="UP001630127"/>
    </source>
</evidence>
<dbReference type="EMBL" id="JBJUIK010000008">
    <property type="protein sequence ID" value="KAL3520284.1"/>
    <property type="molecule type" value="Genomic_DNA"/>
</dbReference>
<gene>
    <name evidence="2" type="ORF">ACH5RR_018433</name>
</gene>
<comment type="caution">
    <text evidence="2">The sequence shown here is derived from an EMBL/GenBank/DDBJ whole genome shotgun (WGS) entry which is preliminary data.</text>
</comment>
<evidence type="ECO:0000313" key="2">
    <source>
        <dbReference type="EMBL" id="KAL3520284.1"/>
    </source>
</evidence>
<evidence type="ECO:0000256" key="1">
    <source>
        <dbReference type="SAM" id="MobiDB-lite"/>
    </source>
</evidence>
<reference evidence="2 3" key="1">
    <citation type="submission" date="2024-11" db="EMBL/GenBank/DDBJ databases">
        <title>A near-complete genome assembly of Cinchona calisaya.</title>
        <authorList>
            <person name="Lian D.C."/>
            <person name="Zhao X.W."/>
            <person name="Wei L."/>
        </authorList>
    </citation>
    <scope>NUCLEOTIDE SEQUENCE [LARGE SCALE GENOMIC DNA]</scope>
    <source>
        <tissue evidence="2">Nenye</tissue>
    </source>
</reference>
<dbReference type="AlphaFoldDB" id="A0ABD2ZLZ5"/>
<protein>
    <submittedName>
        <fullName evidence="2">Uncharacterized protein</fullName>
    </submittedName>
</protein>
<feature type="region of interest" description="Disordered" evidence="1">
    <location>
        <begin position="191"/>
        <end position="214"/>
    </location>
</feature>
<organism evidence="2 3">
    <name type="scientific">Cinchona calisaya</name>
    <dbReference type="NCBI Taxonomy" id="153742"/>
    <lineage>
        <taxon>Eukaryota</taxon>
        <taxon>Viridiplantae</taxon>
        <taxon>Streptophyta</taxon>
        <taxon>Embryophyta</taxon>
        <taxon>Tracheophyta</taxon>
        <taxon>Spermatophyta</taxon>
        <taxon>Magnoliopsida</taxon>
        <taxon>eudicotyledons</taxon>
        <taxon>Gunneridae</taxon>
        <taxon>Pentapetalae</taxon>
        <taxon>asterids</taxon>
        <taxon>lamiids</taxon>
        <taxon>Gentianales</taxon>
        <taxon>Rubiaceae</taxon>
        <taxon>Cinchonoideae</taxon>
        <taxon>Cinchoneae</taxon>
        <taxon>Cinchona</taxon>
    </lineage>
</organism>